<dbReference type="PANTHER" id="PTHR16231:SF4">
    <property type="entry name" value="COMM DOMAIN-CONTAINING PROTEIN 4"/>
    <property type="match status" value="1"/>
</dbReference>
<proteinExistence type="predicted"/>
<reference evidence="1" key="1">
    <citation type="submission" date="2021-04" db="EMBL/GenBank/DDBJ databases">
        <authorList>
            <person name="Cornetti L."/>
        </authorList>
    </citation>
    <scope>NUCLEOTIDE SEQUENCE</scope>
</reference>
<accession>A0A9N6WQP3</accession>
<sequence>MKFRFCGDQDCPDWFLTQMGTLSRLSSVKAKLLTQHVARHLIGQEMKVEKTSALLADLKLRGSDAQSLLVSIEFILSSASRFSTSEEHLRAELQQVGLPKEHAAALAKVHQDSTRSIRQKLLSDSSSPNSVEDVNWRLVDDEIELDFQLKGTAKSGAHSFAISAQPAKLQPLLYELEKIQNLISQYGMNGAMKQ</sequence>
<gene>
    <name evidence="1" type="primary">EOG090X0HLW</name>
</gene>
<dbReference type="AlphaFoldDB" id="A0A9N6WQP3"/>
<dbReference type="InterPro" id="IPR047155">
    <property type="entry name" value="COMMD4/6/7/8"/>
</dbReference>
<dbReference type="EMBL" id="OC986251">
    <property type="protein sequence ID" value="CAG4642906.1"/>
    <property type="molecule type" value="Genomic_DNA"/>
</dbReference>
<protein>
    <submittedName>
        <fullName evidence="1">EOG090X0HLW</fullName>
    </submittedName>
</protein>
<organism evidence="1">
    <name type="scientific">Evadne anonyx</name>
    <dbReference type="NCBI Taxonomy" id="141404"/>
    <lineage>
        <taxon>Eukaryota</taxon>
        <taxon>Metazoa</taxon>
        <taxon>Ecdysozoa</taxon>
        <taxon>Arthropoda</taxon>
        <taxon>Crustacea</taxon>
        <taxon>Branchiopoda</taxon>
        <taxon>Diplostraca</taxon>
        <taxon>Cladocera</taxon>
        <taxon>Onychopoda</taxon>
        <taxon>Podonidae</taxon>
        <taxon>Evadne</taxon>
    </lineage>
</organism>
<name>A0A9N6WQP3_9CRUS</name>
<evidence type="ECO:0000313" key="1">
    <source>
        <dbReference type="EMBL" id="CAG4642906.1"/>
    </source>
</evidence>
<dbReference type="Pfam" id="PF21672">
    <property type="entry name" value="COMM_HN"/>
    <property type="match status" value="1"/>
</dbReference>
<dbReference type="PANTHER" id="PTHR16231">
    <property type="entry name" value="COMM DOMAIN-CONTAINING PROTEIN 4-8 FAMILY MEMBER"/>
    <property type="match status" value="1"/>
</dbReference>